<protein>
    <submittedName>
        <fullName evidence="1">Uncharacterized protein</fullName>
    </submittedName>
</protein>
<keyword evidence="2" id="KW-1185">Reference proteome</keyword>
<accession>A0ABV7HXG8</accession>
<evidence type="ECO:0000313" key="2">
    <source>
        <dbReference type="Proteomes" id="UP001595647"/>
    </source>
</evidence>
<evidence type="ECO:0000313" key="1">
    <source>
        <dbReference type="EMBL" id="MFC3163105.1"/>
    </source>
</evidence>
<proteinExistence type="predicted"/>
<dbReference type="Proteomes" id="UP001595647">
    <property type="component" value="Unassembled WGS sequence"/>
</dbReference>
<name>A0ABV7HXG8_9HYPH</name>
<organism evidence="1 2">
    <name type="scientific">Ciceribacter thiooxidans</name>
    <dbReference type="NCBI Taxonomy" id="1969821"/>
    <lineage>
        <taxon>Bacteria</taxon>
        <taxon>Pseudomonadati</taxon>
        <taxon>Pseudomonadota</taxon>
        <taxon>Alphaproteobacteria</taxon>
        <taxon>Hyphomicrobiales</taxon>
        <taxon>Rhizobiaceae</taxon>
        <taxon>Ciceribacter</taxon>
    </lineage>
</organism>
<dbReference type="RefSeq" id="WP_182305437.1">
    <property type="nucleotide sequence ID" value="NZ_CP059896.1"/>
</dbReference>
<comment type="caution">
    <text evidence="1">The sequence shown here is derived from an EMBL/GenBank/DDBJ whole genome shotgun (WGS) entry which is preliminary data.</text>
</comment>
<sequence>MTRTDEHELRPIYADGGIGKRLMDAMERSLEDYVYSPDEADDHEPTEWERTLMQDFLYGAFNEEVSAILQEAARSAMEHKPDFSAADLLQSALRDQSIANLSGIDESMDIMRHVVEWLRKAVDSQQSHAAHAVKTESPWQWWAGKDEEWCTVGPEDTRKAIIQAATGDELGECQDDGGAWHLSFHIVEARQDPLRLADWIETYKLLERAEENFADGDRRADEHDDGPWFECSPEQEKDLAERIKRACDEWQAAHGLVFTCSTFSHTRNSEHITVDHPANAKAAEGSDNG</sequence>
<gene>
    <name evidence="1" type="ORF">ACFOHV_07410</name>
</gene>
<dbReference type="EMBL" id="JBHRTG010000007">
    <property type="protein sequence ID" value="MFC3163105.1"/>
    <property type="molecule type" value="Genomic_DNA"/>
</dbReference>
<reference evidence="2" key="1">
    <citation type="journal article" date="2019" name="Int. J. Syst. Evol. Microbiol.">
        <title>The Global Catalogue of Microorganisms (GCM) 10K type strain sequencing project: providing services to taxonomists for standard genome sequencing and annotation.</title>
        <authorList>
            <consortium name="The Broad Institute Genomics Platform"/>
            <consortium name="The Broad Institute Genome Sequencing Center for Infectious Disease"/>
            <person name="Wu L."/>
            <person name="Ma J."/>
        </authorList>
    </citation>
    <scope>NUCLEOTIDE SEQUENCE [LARGE SCALE GENOMIC DNA]</scope>
    <source>
        <strain evidence="2">KCTC 52231</strain>
    </source>
</reference>